<evidence type="ECO:0000256" key="2">
    <source>
        <dbReference type="ARBA" id="ARBA00023012"/>
    </source>
</evidence>
<feature type="domain" description="Response regulatory" evidence="8">
    <location>
        <begin position="30"/>
        <end position="144"/>
    </location>
</feature>
<evidence type="ECO:0000256" key="5">
    <source>
        <dbReference type="ARBA" id="ARBA00023163"/>
    </source>
</evidence>
<dbReference type="Gene3D" id="1.10.10.10">
    <property type="entry name" value="Winged helix-like DNA-binding domain superfamily/Winged helix DNA-binding domain"/>
    <property type="match status" value="1"/>
</dbReference>
<dbReference type="InterPro" id="IPR000792">
    <property type="entry name" value="Tscrpt_reg_LuxR_C"/>
</dbReference>
<evidence type="ECO:0000259" key="7">
    <source>
        <dbReference type="PROSITE" id="PS50043"/>
    </source>
</evidence>
<accession>A0A917BP73</accession>
<keyword evidence="1 6" id="KW-0597">Phosphoprotein</keyword>
<gene>
    <name evidence="9" type="primary">nwsB</name>
    <name evidence="9" type="ORF">GCM10007301_08730</name>
</gene>
<keyword evidence="2" id="KW-0902">Two-component regulatory system</keyword>
<dbReference type="EMBL" id="BMCT01000001">
    <property type="protein sequence ID" value="GGF51517.1"/>
    <property type="molecule type" value="Genomic_DNA"/>
</dbReference>
<evidence type="ECO:0000259" key="8">
    <source>
        <dbReference type="PROSITE" id="PS50110"/>
    </source>
</evidence>
<dbReference type="AlphaFoldDB" id="A0A917BP73"/>
<feature type="modified residue" description="4-aspartylphosphate" evidence="6">
    <location>
        <position position="79"/>
    </location>
</feature>
<name>A0A917BP73_9HYPH</name>
<dbReference type="InterPro" id="IPR011006">
    <property type="entry name" value="CheY-like_superfamily"/>
</dbReference>
<dbReference type="Proteomes" id="UP000606044">
    <property type="component" value="Unassembled WGS sequence"/>
</dbReference>
<evidence type="ECO:0000313" key="9">
    <source>
        <dbReference type="EMBL" id="GGF51517.1"/>
    </source>
</evidence>
<comment type="caution">
    <text evidence="9">The sequence shown here is derived from an EMBL/GenBank/DDBJ whole genome shotgun (WGS) entry which is preliminary data.</text>
</comment>
<evidence type="ECO:0000256" key="3">
    <source>
        <dbReference type="ARBA" id="ARBA00023015"/>
    </source>
</evidence>
<organism evidence="9 10">
    <name type="scientific">Azorhizobium oxalatiphilum</name>
    <dbReference type="NCBI Taxonomy" id="980631"/>
    <lineage>
        <taxon>Bacteria</taxon>
        <taxon>Pseudomonadati</taxon>
        <taxon>Pseudomonadota</taxon>
        <taxon>Alphaproteobacteria</taxon>
        <taxon>Hyphomicrobiales</taxon>
        <taxon>Xanthobacteraceae</taxon>
        <taxon>Azorhizobium</taxon>
    </lineage>
</organism>
<sequence>MIAAKMPLPSMSVSASRAGAAASAPADEQLAVVVDDDPSVREALSSLLRSIGLKVELFASAAEFMAARIADVPRCLVLDIRLPGMSGLDFQRQIAATERNMPVIFMTGFGDIPMTVRAMKAGAVDFLTKPFRDQELLDAVLAGIGQDRDRRRADGVTDGLKALYDTLSGREQEVMTLVCSGLMNKQVAGEIGLSEVTVKIYRGQVMRKMNARSLADLVRMAEALGLETGRRG</sequence>
<keyword evidence="5" id="KW-0804">Transcription</keyword>
<dbReference type="Pfam" id="PF00072">
    <property type="entry name" value="Response_reg"/>
    <property type="match status" value="1"/>
</dbReference>
<dbReference type="GO" id="GO:0000160">
    <property type="term" value="P:phosphorelay signal transduction system"/>
    <property type="evidence" value="ECO:0007669"/>
    <property type="project" value="UniProtKB-KW"/>
</dbReference>
<evidence type="ECO:0000313" key="10">
    <source>
        <dbReference type="Proteomes" id="UP000606044"/>
    </source>
</evidence>
<dbReference type="PANTHER" id="PTHR44688:SF16">
    <property type="entry name" value="DNA-BINDING TRANSCRIPTIONAL ACTIVATOR DEVR_DOSR"/>
    <property type="match status" value="1"/>
</dbReference>
<dbReference type="PROSITE" id="PS50043">
    <property type="entry name" value="HTH_LUXR_2"/>
    <property type="match status" value="1"/>
</dbReference>
<dbReference type="SMART" id="SM00421">
    <property type="entry name" value="HTH_LUXR"/>
    <property type="match status" value="1"/>
</dbReference>
<evidence type="ECO:0000256" key="4">
    <source>
        <dbReference type="ARBA" id="ARBA00023125"/>
    </source>
</evidence>
<dbReference type="PRINTS" id="PR00038">
    <property type="entry name" value="HTHLUXR"/>
</dbReference>
<dbReference type="GO" id="GO:0003677">
    <property type="term" value="F:DNA binding"/>
    <property type="evidence" value="ECO:0007669"/>
    <property type="project" value="UniProtKB-KW"/>
</dbReference>
<keyword evidence="3" id="KW-0805">Transcription regulation</keyword>
<feature type="domain" description="HTH luxR-type" evidence="7">
    <location>
        <begin position="160"/>
        <end position="225"/>
    </location>
</feature>
<protein>
    <submittedName>
        <fullName evidence="9">DNA-binding response regulator</fullName>
    </submittedName>
</protein>
<dbReference type="InterPro" id="IPR036388">
    <property type="entry name" value="WH-like_DNA-bd_sf"/>
</dbReference>
<evidence type="ECO:0000256" key="1">
    <source>
        <dbReference type="ARBA" id="ARBA00022553"/>
    </source>
</evidence>
<keyword evidence="4 9" id="KW-0238">DNA-binding</keyword>
<keyword evidence="10" id="KW-1185">Reference proteome</keyword>
<dbReference type="PROSITE" id="PS50110">
    <property type="entry name" value="RESPONSE_REGULATORY"/>
    <property type="match status" value="1"/>
</dbReference>
<dbReference type="Pfam" id="PF00196">
    <property type="entry name" value="GerE"/>
    <property type="match status" value="1"/>
</dbReference>
<dbReference type="GO" id="GO:0006355">
    <property type="term" value="P:regulation of DNA-templated transcription"/>
    <property type="evidence" value="ECO:0007669"/>
    <property type="project" value="InterPro"/>
</dbReference>
<dbReference type="PANTHER" id="PTHR44688">
    <property type="entry name" value="DNA-BINDING TRANSCRIPTIONAL ACTIVATOR DEVR_DOSR"/>
    <property type="match status" value="1"/>
</dbReference>
<dbReference type="Gene3D" id="3.40.50.2300">
    <property type="match status" value="1"/>
</dbReference>
<dbReference type="FunFam" id="3.40.50.2300:FF:000018">
    <property type="entry name" value="DNA-binding transcriptional regulator NtrC"/>
    <property type="match status" value="1"/>
</dbReference>
<dbReference type="SMART" id="SM00448">
    <property type="entry name" value="REC"/>
    <property type="match status" value="1"/>
</dbReference>
<dbReference type="SUPFAM" id="SSF52172">
    <property type="entry name" value="CheY-like"/>
    <property type="match status" value="1"/>
</dbReference>
<reference evidence="9" key="1">
    <citation type="journal article" date="2014" name="Int. J. Syst. Evol. Microbiol.">
        <title>Complete genome sequence of Corynebacterium casei LMG S-19264T (=DSM 44701T), isolated from a smear-ripened cheese.</title>
        <authorList>
            <consortium name="US DOE Joint Genome Institute (JGI-PGF)"/>
            <person name="Walter F."/>
            <person name="Albersmeier A."/>
            <person name="Kalinowski J."/>
            <person name="Ruckert C."/>
        </authorList>
    </citation>
    <scope>NUCLEOTIDE SEQUENCE</scope>
    <source>
        <strain evidence="9">CCM 7897</strain>
    </source>
</reference>
<dbReference type="InterPro" id="IPR001789">
    <property type="entry name" value="Sig_transdc_resp-reg_receiver"/>
</dbReference>
<dbReference type="CDD" id="cd17537">
    <property type="entry name" value="REC_FixJ"/>
    <property type="match status" value="1"/>
</dbReference>
<dbReference type="CDD" id="cd06170">
    <property type="entry name" value="LuxR_C_like"/>
    <property type="match status" value="1"/>
</dbReference>
<proteinExistence type="predicted"/>
<reference evidence="9" key="2">
    <citation type="submission" date="2020-09" db="EMBL/GenBank/DDBJ databases">
        <authorList>
            <person name="Sun Q."/>
            <person name="Sedlacek I."/>
        </authorList>
    </citation>
    <scope>NUCLEOTIDE SEQUENCE</scope>
    <source>
        <strain evidence="9">CCM 7897</strain>
    </source>
</reference>
<evidence type="ECO:0000256" key="6">
    <source>
        <dbReference type="PROSITE-ProRule" id="PRU00169"/>
    </source>
</evidence>